<dbReference type="NCBIfam" id="TIGR02050">
    <property type="entry name" value="gshA_cyan_rel"/>
    <property type="match status" value="1"/>
</dbReference>
<feature type="compositionally biased region" description="Basic residues" evidence="6">
    <location>
        <begin position="14"/>
        <end position="29"/>
    </location>
</feature>
<dbReference type="AlphaFoldDB" id="A0A4Y8R5N1"/>
<accession>A0A4Y8R5N1</accession>
<reference evidence="7 8" key="1">
    <citation type="submission" date="2019-03" db="EMBL/GenBank/DDBJ databases">
        <title>Cellulosimicrobium funkei JCM14302 Assembly.</title>
        <authorList>
            <person name="Dou T."/>
        </authorList>
    </citation>
    <scope>NUCLEOTIDE SEQUENCE [LARGE SCALE GENOMIC DNA]</scope>
    <source>
        <strain evidence="7 8">JCM 14302</strain>
    </source>
</reference>
<evidence type="ECO:0000256" key="3">
    <source>
        <dbReference type="ARBA" id="ARBA00022840"/>
    </source>
</evidence>
<protein>
    <recommendedName>
        <fullName evidence="5">Putative glutamate--cysteine ligase 2</fullName>
        <ecNumber evidence="5">6.3.2.2</ecNumber>
    </recommendedName>
    <alternativeName>
        <fullName evidence="5">Gamma-glutamylcysteine synthetase 2</fullName>
        <shortName evidence="5">GCS 2</shortName>
        <shortName evidence="5">Gamma-GCS 2</shortName>
    </alternativeName>
</protein>
<proteinExistence type="inferred from homology"/>
<dbReference type="PANTHER" id="PTHR36510">
    <property type="entry name" value="GLUTAMATE--CYSTEINE LIGASE 2-RELATED"/>
    <property type="match status" value="1"/>
</dbReference>
<evidence type="ECO:0000256" key="5">
    <source>
        <dbReference type="HAMAP-Rule" id="MF_01609"/>
    </source>
</evidence>
<dbReference type="GO" id="GO:0042398">
    <property type="term" value="P:modified amino acid biosynthetic process"/>
    <property type="evidence" value="ECO:0007669"/>
    <property type="project" value="InterPro"/>
</dbReference>
<dbReference type="InterPro" id="IPR050141">
    <property type="entry name" value="GCL_type2/YbdK_subfam"/>
</dbReference>
<evidence type="ECO:0000256" key="1">
    <source>
        <dbReference type="ARBA" id="ARBA00022598"/>
    </source>
</evidence>
<feature type="region of interest" description="Disordered" evidence="6">
    <location>
        <begin position="1"/>
        <end position="29"/>
    </location>
</feature>
<evidence type="ECO:0000256" key="4">
    <source>
        <dbReference type="ARBA" id="ARBA00048819"/>
    </source>
</evidence>
<comment type="similarity">
    <text evidence="5">Belongs to the glutamate--cysteine ligase type 2 family. YbdK subfamily.</text>
</comment>
<dbReference type="EC" id="6.3.2.2" evidence="5"/>
<keyword evidence="2 5" id="KW-0547">Nucleotide-binding</keyword>
<organism evidence="7 8">
    <name type="scientific">Cellulosimicrobium funkei</name>
    <dbReference type="NCBI Taxonomy" id="264251"/>
    <lineage>
        <taxon>Bacteria</taxon>
        <taxon>Bacillati</taxon>
        <taxon>Actinomycetota</taxon>
        <taxon>Actinomycetes</taxon>
        <taxon>Micrococcales</taxon>
        <taxon>Promicromonosporaceae</taxon>
        <taxon>Cellulosimicrobium</taxon>
    </lineage>
</organism>
<keyword evidence="8" id="KW-1185">Reference proteome</keyword>
<dbReference type="InterPro" id="IPR011793">
    <property type="entry name" value="YbdK"/>
</dbReference>
<comment type="catalytic activity">
    <reaction evidence="4 5">
        <text>L-cysteine + L-glutamate + ATP = gamma-L-glutamyl-L-cysteine + ADP + phosphate + H(+)</text>
        <dbReference type="Rhea" id="RHEA:13285"/>
        <dbReference type="ChEBI" id="CHEBI:15378"/>
        <dbReference type="ChEBI" id="CHEBI:29985"/>
        <dbReference type="ChEBI" id="CHEBI:30616"/>
        <dbReference type="ChEBI" id="CHEBI:35235"/>
        <dbReference type="ChEBI" id="CHEBI:43474"/>
        <dbReference type="ChEBI" id="CHEBI:58173"/>
        <dbReference type="ChEBI" id="CHEBI:456216"/>
        <dbReference type="EC" id="6.3.2.2"/>
    </reaction>
</comment>
<comment type="function">
    <text evidence="5">ATP-dependent carboxylate-amine ligase which exhibits weak glutamate--cysteine ligase activity.</text>
</comment>
<comment type="caution">
    <text evidence="7">The sequence shown here is derived from an EMBL/GenBank/DDBJ whole genome shotgun (WGS) entry which is preliminary data.</text>
</comment>
<dbReference type="HAMAP" id="MF_01609">
    <property type="entry name" value="Glu_cys_ligase_2"/>
    <property type="match status" value="1"/>
</dbReference>
<gene>
    <name evidence="7" type="ORF">E1O70_05600</name>
</gene>
<name>A0A4Y8R5N1_9MICO</name>
<dbReference type="EMBL" id="SOZH01000003">
    <property type="protein sequence ID" value="TFF16818.1"/>
    <property type="molecule type" value="Genomic_DNA"/>
</dbReference>
<keyword evidence="1 5" id="KW-0436">Ligase</keyword>
<dbReference type="GO" id="GO:0004357">
    <property type="term" value="F:glutamate-cysteine ligase activity"/>
    <property type="evidence" value="ECO:0007669"/>
    <property type="project" value="UniProtKB-EC"/>
</dbReference>
<evidence type="ECO:0000313" key="8">
    <source>
        <dbReference type="Proteomes" id="UP000298003"/>
    </source>
</evidence>
<evidence type="ECO:0000256" key="2">
    <source>
        <dbReference type="ARBA" id="ARBA00022741"/>
    </source>
</evidence>
<dbReference type="Proteomes" id="UP000298003">
    <property type="component" value="Unassembled WGS sequence"/>
</dbReference>
<dbReference type="InterPro" id="IPR014746">
    <property type="entry name" value="Gln_synth/guanido_kin_cat_dom"/>
</dbReference>
<dbReference type="NCBIfam" id="NF010041">
    <property type="entry name" value="PRK13517.1-1"/>
    <property type="match status" value="1"/>
</dbReference>
<dbReference type="Pfam" id="PF04107">
    <property type="entry name" value="GCS2"/>
    <property type="match status" value="1"/>
</dbReference>
<dbReference type="GO" id="GO:0005524">
    <property type="term" value="F:ATP binding"/>
    <property type="evidence" value="ECO:0007669"/>
    <property type="project" value="UniProtKB-KW"/>
</dbReference>
<evidence type="ECO:0000256" key="6">
    <source>
        <dbReference type="SAM" id="MobiDB-lite"/>
    </source>
</evidence>
<dbReference type="SUPFAM" id="SSF55931">
    <property type="entry name" value="Glutamine synthetase/guanido kinase"/>
    <property type="match status" value="1"/>
</dbReference>
<dbReference type="InterPro" id="IPR006336">
    <property type="entry name" value="GCS2"/>
</dbReference>
<keyword evidence="3 5" id="KW-0067">ATP-binding</keyword>
<dbReference type="Gene3D" id="3.30.590.20">
    <property type="match status" value="1"/>
</dbReference>
<evidence type="ECO:0000313" key="7">
    <source>
        <dbReference type="EMBL" id="TFF16818.1"/>
    </source>
</evidence>
<dbReference type="PANTHER" id="PTHR36510:SF1">
    <property type="entry name" value="GLUTAMATE--CYSTEINE LIGASE 2-RELATED"/>
    <property type="match status" value="1"/>
</dbReference>
<sequence length="406" mass="43670">MTFTSPPALTLGTPHRRRDARHGRPSHARRTCRAHPCETARVKRTVGVEEEFLLVGDDGQPVARAAEALEASGSDDKGGGTGSLESEFMEEQLETATHPRREIDELATEIRDGRRRAQEAADRVGARVAALSTSPLPFEGTTVSRLRYLEARAAFGLTAREQLTSGCHVHVAVADDTEGVAVLDRIGPWLATLLALSTNSPFWQGQDSGYASFRSQVWSRWPTSGPTRAFGSPEAYRAAVDGLVATGTILDENMVYFDARLSSRYPTVEIRVADVCLDPDTATLLAALARGLVETAARESADGTPAPELRPEILRTASWRAGRSGLEEDLVSPLTWRPAPAHDVVGQLVAHVRDALVDAGDLDAVTELLGRLWSGGNGAARQRAWHAASGGDLRAVVEHAVEVTHS</sequence>